<evidence type="ECO:0000313" key="2">
    <source>
        <dbReference type="EMBL" id="OGG77649.1"/>
    </source>
</evidence>
<evidence type="ECO:0000256" key="1">
    <source>
        <dbReference type="SAM" id="Phobius"/>
    </source>
</evidence>
<keyword evidence="1" id="KW-0472">Membrane</keyword>
<keyword evidence="1" id="KW-0812">Transmembrane</keyword>
<feature type="transmembrane region" description="Helical" evidence="1">
    <location>
        <begin position="9"/>
        <end position="27"/>
    </location>
</feature>
<dbReference type="Pfam" id="PF09136">
    <property type="entry name" value="Glucodextran_B"/>
    <property type="match status" value="1"/>
</dbReference>
<organism evidence="2 3">
    <name type="scientific">Candidatus Kaiserbacteria bacterium RIFCSPLOWO2_01_FULL_54_24</name>
    <dbReference type="NCBI Taxonomy" id="1798515"/>
    <lineage>
        <taxon>Bacteria</taxon>
        <taxon>Candidatus Kaiseribacteriota</taxon>
    </lineage>
</organism>
<name>A0A1F6EVJ5_9BACT</name>
<sequence length="127" mass="14304">MLPYRESRFTRIVLIIFFLFVLGYAYFEGRGFLYGPTISVENRVLEVDEPFITIEGTAHRIATLSMNGETIPVTEDGAFSEPYLLAPGYNRIVLTASDRYNKSTERIIEIVYTPAVTSTSSPIAPQE</sequence>
<keyword evidence="1" id="KW-1133">Transmembrane helix</keyword>
<dbReference type="AlphaFoldDB" id="A0A1F6EVJ5"/>
<dbReference type="Proteomes" id="UP000177215">
    <property type="component" value="Unassembled WGS sequence"/>
</dbReference>
<dbReference type="InterPro" id="IPR013783">
    <property type="entry name" value="Ig-like_fold"/>
</dbReference>
<reference evidence="2 3" key="1">
    <citation type="journal article" date="2016" name="Nat. Commun.">
        <title>Thousands of microbial genomes shed light on interconnected biogeochemical processes in an aquifer system.</title>
        <authorList>
            <person name="Anantharaman K."/>
            <person name="Brown C.T."/>
            <person name="Hug L.A."/>
            <person name="Sharon I."/>
            <person name="Castelle C.J."/>
            <person name="Probst A.J."/>
            <person name="Thomas B.C."/>
            <person name="Singh A."/>
            <person name="Wilkins M.J."/>
            <person name="Karaoz U."/>
            <person name="Brodie E.L."/>
            <person name="Williams K.H."/>
            <person name="Hubbard S.S."/>
            <person name="Banfield J.F."/>
        </authorList>
    </citation>
    <scope>NUCLEOTIDE SEQUENCE [LARGE SCALE GENOMIC DNA]</scope>
</reference>
<dbReference type="Gene3D" id="2.60.40.10">
    <property type="entry name" value="Immunoglobulins"/>
    <property type="match status" value="1"/>
</dbReference>
<dbReference type="EMBL" id="MFMC01000012">
    <property type="protein sequence ID" value="OGG77649.1"/>
    <property type="molecule type" value="Genomic_DNA"/>
</dbReference>
<protein>
    <submittedName>
        <fullName evidence="2">Uncharacterized protein</fullName>
    </submittedName>
</protein>
<evidence type="ECO:0000313" key="3">
    <source>
        <dbReference type="Proteomes" id="UP000177215"/>
    </source>
</evidence>
<proteinExistence type="predicted"/>
<comment type="caution">
    <text evidence="2">The sequence shown here is derived from an EMBL/GenBank/DDBJ whole genome shotgun (WGS) entry which is preliminary data.</text>
</comment>
<gene>
    <name evidence="2" type="ORF">A3B35_01365</name>
</gene>
<dbReference type="STRING" id="1798515.A3B35_01365"/>
<accession>A0A1F6EVJ5</accession>